<organism evidence="2 3">
    <name type="scientific">Steinernema hermaphroditum</name>
    <dbReference type="NCBI Taxonomy" id="289476"/>
    <lineage>
        <taxon>Eukaryota</taxon>
        <taxon>Metazoa</taxon>
        <taxon>Ecdysozoa</taxon>
        <taxon>Nematoda</taxon>
        <taxon>Chromadorea</taxon>
        <taxon>Rhabditida</taxon>
        <taxon>Tylenchina</taxon>
        <taxon>Panagrolaimomorpha</taxon>
        <taxon>Strongyloidoidea</taxon>
        <taxon>Steinernematidae</taxon>
        <taxon>Steinernema</taxon>
    </lineage>
</organism>
<dbReference type="PANTHER" id="PTHR22774:SF11">
    <property type="entry name" value="CHOREIN N-TERMINAL DOMAIN-CONTAINING PROTEIN"/>
    <property type="match status" value="1"/>
</dbReference>
<gene>
    <name evidence="2" type="ORF">QR680_001702</name>
</gene>
<keyword evidence="3" id="KW-1185">Reference proteome</keyword>
<name>A0AA39H093_9BILA</name>
<protein>
    <recommendedName>
        <fullName evidence="4">Chorein N-terminal domain-containing protein</fullName>
    </recommendedName>
</protein>
<dbReference type="AlphaFoldDB" id="A0AA39H093"/>
<sequence length="759" mass="84976">MTSIIKNQIIKQLSKYARNVTPDQITVEILRGKSELKDVELNEEVLTDVLELPPWLRIRRAYCNRVQVKVSWTKLTTVPVKIFVDEIQVDIVMSDAQPTSSRPAPNVADMSYGFANKVAEGLSLYVNNVEVNFDSAAFGGSITFTRLSVESRSPGWQAVDDLHFTRITDQSLDQTLLFKQISWSLLRVQGSAHSPEQSNKRSINAPLRLITNGGRCRIVVKKNASDGRVLCGRIQVISEDLLWTATLPQVRSAIEFYKHILHLINSTQKPVELPPPDHTLRPDRRGTRTTGTPSHKVFQNFNIHQTSFHLYVDRTDFHLCDDDSAGRGFPESWNMESGAMQIVVSRLSVDAYPSTPAASDRSTWVRYAAPNNCTAWMNQLLQHNYNKISQGLDGSARERFSRMWPQLQTEAIVVRIDDIDVKCVSVQSTKRDALLSFFSSNAKSRLSLPSNLPIFHLELCNFFYPASQSYPLPPTSAHIQLGPFNLLLDTQTLRWMAYMLGDISSALEGGLDSQNSENPQVDVRVDLLMPKIIVPSCAPEGDSRYPKRFVISTSTLALSNCASCEPNSLAGFLSNLTGGALDFLDNCAFEVDREFLKATMLGLKQPLESFSGDIWALNTSQIWIDTDNGDECPSIPLVGDVSLRCCVVPSETQINIIAEPQSKCNVVIDHFQFVQFMKLLDTLTKFADQMEADKNFFAKDPSSETKTPKLAIYCLLEKICANLLLATGKLANPYDKPMSTMLLDHSRNSPGVENRRKQR</sequence>
<evidence type="ECO:0000313" key="3">
    <source>
        <dbReference type="Proteomes" id="UP001175271"/>
    </source>
</evidence>
<proteinExistence type="predicted"/>
<feature type="region of interest" description="Disordered" evidence="1">
    <location>
        <begin position="272"/>
        <end position="294"/>
    </location>
</feature>
<reference evidence="2" key="1">
    <citation type="submission" date="2023-06" db="EMBL/GenBank/DDBJ databases">
        <title>Genomic analysis of the entomopathogenic nematode Steinernema hermaphroditum.</title>
        <authorList>
            <person name="Schwarz E.M."/>
            <person name="Heppert J.K."/>
            <person name="Baniya A."/>
            <person name="Schwartz H.T."/>
            <person name="Tan C.-H."/>
            <person name="Antoshechkin I."/>
            <person name="Sternberg P.W."/>
            <person name="Goodrich-Blair H."/>
            <person name="Dillman A.R."/>
        </authorList>
    </citation>
    <scope>NUCLEOTIDE SEQUENCE</scope>
    <source>
        <strain evidence="2">PS9179</strain>
        <tissue evidence="2">Whole animal</tissue>
    </source>
</reference>
<evidence type="ECO:0008006" key="4">
    <source>
        <dbReference type="Google" id="ProtNLM"/>
    </source>
</evidence>
<dbReference type="Proteomes" id="UP001175271">
    <property type="component" value="Unassembled WGS sequence"/>
</dbReference>
<comment type="caution">
    <text evidence="2">The sequence shown here is derived from an EMBL/GenBank/DDBJ whole genome shotgun (WGS) entry which is preliminary data.</text>
</comment>
<evidence type="ECO:0000256" key="1">
    <source>
        <dbReference type="SAM" id="MobiDB-lite"/>
    </source>
</evidence>
<evidence type="ECO:0000313" key="2">
    <source>
        <dbReference type="EMBL" id="KAK0396389.1"/>
    </source>
</evidence>
<dbReference type="InterPro" id="IPR026728">
    <property type="entry name" value="BLTP3A/B"/>
</dbReference>
<accession>A0AA39H093</accession>
<dbReference type="PANTHER" id="PTHR22774">
    <property type="entry name" value="CHOREIN N-TERMINAL DOMAIN-CONTAINING PROTEIN"/>
    <property type="match status" value="1"/>
</dbReference>
<dbReference type="EMBL" id="JAUCMV010000005">
    <property type="protein sequence ID" value="KAK0396389.1"/>
    <property type="molecule type" value="Genomic_DNA"/>
</dbReference>
<dbReference type="Pfam" id="PF24917">
    <property type="entry name" value="BLTP3A_B"/>
    <property type="match status" value="2"/>
</dbReference>